<organism evidence="1">
    <name type="scientific">Culex pipiens</name>
    <name type="common">House mosquito</name>
    <dbReference type="NCBI Taxonomy" id="7175"/>
    <lineage>
        <taxon>Eukaryota</taxon>
        <taxon>Metazoa</taxon>
        <taxon>Ecdysozoa</taxon>
        <taxon>Arthropoda</taxon>
        <taxon>Hexapoda</taxon>
        <taxon>Insecta</taxon>
        <taxon>Pterygota</taxon>
        <taxon>Neoptera</taxon>
        <taxon>Endopterygota</taxon>
        <taxon>Diptera</taxon>
        <taxon>Nematocera</taxon>
        <taxon>Culicoidea</taxon>
        <taxon>Culicidae</taxon>
        <taxon>Culicinae</taxon>
        <taxon>Culicini</taxon>
        <taxon>Culex</taxon>
        <taxon>Culex</taxon>
    </lineage>
</organism>
<dbReference type="AlphaFoldDB" id="A0A8D8BKM6"/>
<dbReference type="EMBL" id="HBUE01076411">
    <property type="protein sequence ID" value="CAG6475282.1"/>
    <property type="molecule type" value="Transcribed_RNA"/>
</dbReference>
<protein>
    <submittedName>
        <fullName evidence="1">(northern house mosquito) hypothetical protein</fullName>
    </submittedName>
</protein>
<evidence type="ECO:0000313" key="1">
    <source>
        <dbReference type="EMBL" id="CAG6475282.1"/>
    </source>
</evidence>
<reference evidence="1" key="1">
    <citation type="submission" date="2021-05" db="EMBL/GenBank/DDBJ databases">
        <authorList>
            <person name="Alioto T."/>
            <person name="Alioto T."/>
            <person name="Gomez Garrido J."/>
        </authorList>
    </citation>
    <scope>NUCLEOTIDE SEQUENCE</scope>
</reference>
<proteinExistence type="predicted"/>
<name>A0A8D8BKM6_CULPI</name>
<sequence length="119" mass="13626">MRQLVKFRESSLPPGVVIYRVEQQAGPTVQPLILVTARHPIVNVQVHRVLASCVQIWHLIRWATTFDNLLLTFFAQRGKWDLGQCTNYTVICGSVGHGSDRGKIFIVFYDDFNSFSYKL</sequence>
<accession>A0A8D8BKM6</accession>